<protein>
    <submittedName>
        <fullName evidence="1">Uncharacterized protein</fullName>
    </submittedName>
</protein>
<organism evidence="1">
    <name type="scientific">marine sediment metagenome</name>
    <dbReference type="NCBI Taxonomy" id="412755"/>
    <lineage>
        <taxon>unclassified sequences</taxon>
        <taxon>metagenomes</taxon>
        <taxon>ecological metagenomes</taxon>
    </lineage>
</organism>
<reference evidence="1" key="1">
    <citation type="journal article" date="2014" name="Front. Microbiol.">
        <title>High frequency of phylogenetically diverse reductive dehalogenase-homologous genes in deep subseafloor sedimentary metagenomes.</title>
        <authorList>
            <person name="Kawai M."/>
            <person name="Futagami T."/>
            <person name="Toyoda A."/>
            <person name="Takaki Y."/>
            <person name="Nishi S."/>
            <person name="Hori S."/>
            <person name="Arai W."/>
            <person name="Tsubouchi T."/>
            <person name="Morono Y."/>
            <person name="Uchiyama I."/>
            <person name="Ito T."/>
            <person name="Fujiyama A."/>
            <person name="Inagaki F."/>
            <person name="Takami H."/>
        </authorList>
    </citation>
    <scope>NUCLEOTIDE SEQUENCE</scope>
    <source>
        <strain evidence="1">Expedition CK06-06</strain>
    </source>
</reference>
<accession>X1NJQ1</accession>
<comment type="caution">
    <text evidence="1">The sequence shown here is derived from an EMBL/GenBank/DDBJ whole genome shotgun (WGS) entry which is preliminary data.</text>
</comment>
<name>X1NJQ1_9ZZZZ</name>
<sequence>CYEKIEEAIPKDGQGYYGGIGRRKEVRLTLSIET</sequence>
<feature type="non-terminal residue" evidence="1">
    <location>
        <position position="1"/>
    </location>
</feature>
<evidence type="ECO:0000313" key="1">
    <source>
        <dbReference type="EMBL" id="GAI30446.1"/>
    </source>
</evidence>
<gene>
    <name evidence="1" type="ORF">S06H3_32602</name>
</gene>
<dbReference type="EMBL" id="BARV01019396">
    <property type="protein sequence ID" value="GAI30446.1"/>
    <property type="molecule type" value="Genomic_DNA"/>
</dbReference>
<dbReference type="AlphaFoldDB" id="X1NJQ1"/>
<proteinExistence type="predicted"/>